<dbReference type="Pfam" id="PF20718">
    <property type="entry name" value="Med16_bridge"/>
    <property type="match status" value="1"/>
</dbReference>
<evidence type="ECO:0000313" key="4">
    <source>
        <dbReference type="Ensembl" id="ENSJHYP00000006917.1"/>
    </source>
</evidence>
<evidence type="ECO:0000313" key="5">
    <source>
        <dbReference type="Proteomes" id="UP000694408"/>
    </source>
</evidence>
<name>A0A8C5IPD8_JUNHY</name>
<keyword evidence="5" id="KW-1185">Reference proteome</keyword>
<evidence type="ECO:0000259" key="2">
    <source>
        <dbReference type="Pfam" id="PF13902"/>
    </source>
</evidence>
<feature type="region of interest" description="Disordered" evidence="1">
    <location>
        <begin position="9"/>
        <end position="37"/>
    </location>
</feature>
<dbReference type="AlphaFoldDB" id="A0A8C5IPD8"/>
<dbReference type="PANTHER" id="PTHR32019">
    <property type="entry name" value="R3H DOMAIN-CONTAINING PROTEIN 4"/>
    <property type="match status" value="1"/>
</dbReference>
<dbReference type="Ensembl" id="ENSJHYT00000008442.1">
    <property type="protein sequence ID" value="ENSJHYP00000006917.1"/>
    <property type="gene ID" value="ENSJHYG00000005553.1"/>
</dbReference>
<dbReference type="Proteomes" id="UP000694408">
    <property type="component" value="Unplaced"/>
</dbReference>
<sequence>RCRARCRRCGPGVEEAEGGPGPGPGCGHRPGSDPSPGDCLPLLQDSPSKRFSPSKRKQYYINKAIRNSDLIPRAKGRKSLQRLENTRYLMTLLEQDDCGSDEGELSHSATPSIFTEACNNETYVEIWNDFMNRSGEEQERVLLYLEEEARKKHRRKLPVKNEDKWKELPAYTPQECFQRISRRLRATLKRGRIPMVSWGQPGTAGLSMLRISPSMGHVLDMNMSLRHLLFLLEYCMVTGYDWWDILLHVQPSMVQNLVEKLHEEYMRQNAALQQVGALGSPPGWAWGAQGFGVGYSQCQCSAHCWLCSLSALLRQGWSWEELPYQQLHIP</sequence>
<accession>A0A8C5IPD8</accession>
<organism evidence="4 5">
    <name type="scientific">Junco hyemalis</name>
    <name type="common">Dark-eyed junco</name>
    <dbReference type="NCBI Taxonomy" id="40217"/>
    <lineage>
        <taxon>Eukaryota</taxon>
        <taxon>Metazoa</taxon>
        <taxon>Chordata</taxon>
        <taxon>Craniata</taxon>
        <taxon>Vertebrata</taxon>
        <taxon>Euteleostomi</taxon>
        <taxon>Archelosauria</taxon>
        <taxon>Archosauria</taxon>
        <taxon>Dinosauria</taxon>
        <taxon>Saurischia</taxon>
        <taxon>Theropoda</taxon>
        <taxon>Coelurosauria</taxon>
        <taxon>Aves</taxon>
        <taxon>Neognathae</taxon>
        <taxon>Neoaves</taxon>
        <taxon>Telluraves</taxon>
        <taxon>Australaves</taxon>
        <taxon>Passeriformes</taxon>
        <taxon>Passerellidae</taxon>
        <taxon>Junco</taxon>
    </lineage>
</organism>
<dbReference type="InterPro" id="IPR048616">
    <property type="entry name" value="MED16_bridge"/>
</dbReference>
<reference evidence="4" key="2">
    <citation type="submission" date="2025-09" db="UniProtKB">
        <authorList>
            <consortium name="Ensembl"/>
        </authorList>
    </citation>
    <scope>IDENTIFICATION</scope>
</reference>
<dbReference type="InterPro" id="IPR039629">
    <property type="entry name" value="R3HDM4"/>
</dbReference>
<feature type="domain" description="R3H-associated N-terminal" evidence="2">
    <location>
        <begin position="56"/>
        <end position="190"/>
    </location>
</feature>
<dbReference type="InterPro" id="IPR025952">
    <property type="entry name" value="R3H-assoc_dom"/>
</dbReference>
<reference evidence="4" key="1">
    <citation type="submission" date="2025-08" db="UniProtKB">
        <authorList>
            <consortium name="Ensembl"/>
        </authorList>
    </citation>
    <scope>IDENTIFICATION</scope>
</reference>
<feature type="domain" description="Mediator of RNA polymerase II transcription subunit 16 central helical bridge" evidence="3">
    <location>
        <begin position="231"/>
        <end position="275"/>
    </location>
</feature>
<evidence type="ECO:0000259" key="3">
    <source>
        <dbReference type="Pfam" id="PF20718"/>
    </source>
</evidence>
<evidence type="ECO:0000256" key="1">
    <source>
        <dbReference type="SAM" id="MobiDB-lite"/>
    </source>
</evidence>
<dbReference type="Pfam" id="PF13902">
    <property type="entry name" value="R3H-assoc"/>
    <property type="match status" value="1"/>
</dbReference>
<protein>
    <submittedName>
        <fullName evidence="4">R3H domain containing 4</fullName>
    </submittedName>
</protein>
<proteinExistence type="predicted"/>
<feature type="compositionally biased region" description="Gly residues" evidence="1">
    <location>
        <begin position="18"/>
        <end position="28"/>
    </location>
</feature>
<dbReference type="PANTHER" id="PTHR32019:SF2">
    <property type="entry name" value="R3H DOMAIN-CONTAINING PROTEIN 4"/>
    <property type="match status" value="1"/>
</dbReference>